<feature type="region of interest" description="Disordered" evidence="2">
    <location>
        <begin position="988"/>
        <end position="1010"/>
    </location>
</feature>
<proteinExistence type="predicted"/>
<comment type="caution">
    <text evidence="4">The sequence shown here is derived from an EMBL/GenBank/DDBJ whole genome shotgun (WGS) entry which is preliminary data.</text>
</comment>
<dbReference type="PROSITE" id="PS50103">
    <property type="entry name" value="ZF_C3H1"/>
    <property type="match status" value="1"/>
</dbReference>
<feature type="region of interest" description="Disordered" evidence="2">
    <location>
        <begin position="504"/>
        <end position="536"/>
    </location>
</feature>
<feature type="region of interest" description="Disordered" evidence="2">
    <location>
        <begin position="334"/>
        <end position="354"/>
    </location>
</feature>
<gene>
    <name evidence="4" type="ORF">SNAT2548_LOCUS33989</name>
</gene>
<keyword evidence="1" id="KW-0863">Zinc-finger</keyword>
<keyword evidence="5" id="KW-1185">Reference proteome</keyword>
<organism evidence="4 5">
    <name type="scientific">Symbiodinium natans</name>
    <dbReference type="NCBI Taxonomy" id="878477"/>
    <lineage>
        <taxon>Eukaryota</taxon>
        <taxon>Sar</taxon>
        <taxon>Alveolata</taxon>
        <taxon>Dinophyceae</taxon>
        <taxon>Suessiales</taxon>
        <taxon>Symbiodiniaceae</taxon>
        <taxon>Symbiodinium</taxon>
    </lineage>
</organism>
<evidence type="ECO:0000259" key="3">
    <source>
        <dbReference type="PROSITE" id="PS50103"/>
    </source>
</evidence>
<evidence type="ECO:0000313" key="5">
    <source>
        <dbReference type="Proteomes" id="UP000604046"/>
    </source>
</evidence>
<dbReference type="InterPro" id="IPR000571">
    <property type="entry name" value="Znf_CCCH"/>
</dbReference>
<feature type="zinc finger region" description="C3H1-type" evidence="1">
    <location>
        <begin position="15"/>
        <end position="43"/>
    </location>
</feature>
<name>A0A812UXL9_9DINO</name>
<dbReference type="AlphaFoldDB" id="A0A812UXL9"/>
<evidence type="ECO:0000313" key="4">
    <source>
        <dbReference type="EMBL" id="CAE7597369.1"/>
    </source>
</evidence>
<evidence type="ECO:0000256" key="2">
    <source>
        <dbReference type="SAM" id="MobiDB-lite"/>
    </source>
</evidence>
<feature type="compositionally biased region" description="Basic and acidic residues" evidence="2">
    <location>
        <begin position="334"/>
        <end position="343"/>
    </location>
</feature>
<feature type="domain" description="C3H1-type" evidence="3">
    <location>
        <begin position="15"/>
        <end position="43"/>
    </location>
</feature>
<evidence type="ECO:0000256" key="1">
    <source>
        <dbReference type="PROSITE-ProRule" id="PRU00723"/>
    </source>
</evidence>
<feature type="compositionally biased region" description="Polar residues" evidence="2">
    <location>
        <begin position="995"/>
        <end position="1010"/>
    </location>
</feature>
<sequence>MASTDTLRNPWGFNLISERDCRDYPETGWCAFGRSCWMRHVCVCEDEFVDCIVLSCYDVRLLDGTDEVIDVHWPAHYPIPNSGQRALCRRNIRRRRWEAKAVEANLPTDVTTRRSGSLCLDGIRILSAVEDGEADQPPSITLARGQYEPHEFYIPSEDMYIRDEIPMPVILEFRIPNKKRPLEMGLFAVVFPPSQDNLLFVNQADNEYAVRPDYQEATARPLKAWENLQKELEEVDSWLNLEALRDVRGEAKRLAIAGLQPRSTGAFEDFCRTMLLDCFTRLANTATHEVLIDLDTTHVQGRRRWIWQVLHAATRNFKKEQDNKQNAVKDLVRKQQEDARARASEAAQRSLKEKRDMADNFGKCVWDDITSTAKSKCCTGQASTSRLRCPFCRQVFCDRCRGPCKETEDVHPRTSDAMLKWTLAHGVRRLLRYCVELLEGGGPVLGKWPCGSSFGFWEPPDWLCWEAGQIFSSTKDLNEMHPRLPNWMHGVHLFLKCDEASLDPQPLPEPNQDEGQPGVEHPGAEDEAAAQPETVQEEDLKAELWECLAEALKNEYLLVWSTAEDEPEYVLCPDLRGLEHLLNMKYGLRCSAVHGSAKKTLEKGVLKDFPTAPELHADLLGLPRSDLRASNRPDLQGLYDLYVLEKMPKVPAAERDDLLRRDWSKLENQQKVEAYVMSQHYQLTIEPDQPAGSLAVKPKVKNHWPVSSTPADLRDNQLSFRVHFCGPGCLKEDKGLPHRWFDVKLTIYQGAEYKYLSGTSIQHWDHDLLHSRREQHYDQGDAGKCRWVQMIPSRLAPERPRDIQGRVRYDSAQKLAAAWRKMYERVVDRERNAIIPGSIVFADIDLSRVAASTMINALRQFIHTRFGVYICPRVAYPRPQKIQSEGDEDADEQPGNISEQVMDRQVADVVSAVEESMAHSGLDVGWASTLSEVLRALAPFPSCLRRVLRGHGWHFQRNAFLLPPDRQKLFEDLLGVVAEVAGSDAQVRGEASIEEPNQASSRRFQDRPTSQSGVVQQALCLFYCKHAREQQVDGQQIRDPDVQMITDALTSDPTVLGQRLLQLLRVWNFMIPELGAKGRCKLAREFHGFCHLVRSQGSIVLGGTRRGPEHVLLSSHQRNELDLHGLHWEESEGHLS</sequence>
<accession>A0A812UXL9</accession>
<keyword evidence="1" id="KW-0479">Metal-binding</keyword>
<reference evidence="4" key="1">
    <citation type="submission" date="2021-02" db="EMBL/GenBank/DDBJ databases">
        <authorList>
            <person name="Dougan E. K."/>
            <person name="Rhodes N."/>
            <person name="Thang M."/>
            <person name="Chan C."/>
        </authorList>
    </citation>
    <scope>NUCLEOTIDE SEQUENCE</scope>
</reference>
<dbReference type="GO" id="GO:0008270">
    <property type="term" value="F:zinc ion binding"/>
    <property type="evidence" value="ECO:0007669"/>
    <property type="project" value="UniProtKB-KW"/>
</dbReference>
<keyword evidence="1" id="KW-0862">Zinc</keyword>
<protein>
    <recommendedName>
        <fullName evidence="3">C3H1-type domain-containing protein</fullName>
    </recommendedName>
</protein>
<dbReference type="EMBL" id="CAJNDS010002788">
    <property type="protein sequence ID" value="CAE7597369.1"/>
    <property type="molecule type" value="Genomic_DNA"/>
</dbReference>
<dbReference type="Proteomes" id="UP000604046">
    <property type="component" value="Unassembled WGS sequence"/>
</dbReference>